<evidence type="ECO:0000313" key="2">
    <source>
        <dbReference type="Proteomes" id="UP001596137"/>
    </source>
</evidence>
<evidence type="ECO:0000313" key="1">
    <source>
        <dbReference type="EMBL" id="MFC6083714.1"/>
    </source>
</evidence>
<gene>
    <name evidence="1" type="ORF">ACFP1K_21285</name>
</gene>
<dbReference type="EMBL" id="JBHSRF010000032">
    <property type="protein sequence ID" value="MFC6083714.1"/>
    <property type="molecule type" value="Genomic_DNA"/>
</dbReference>
<keyword evidence="2" id="KW-1185">Reference proteome</keyword>
<organism evidence="1 2">
    <name type="scientific">Sphaerisporangium aureirubrum</name>
    <dbReference type="NCBI Taxonomy" id="1544736"/>
    <lineage>
        <taxon>Bacteria</taxon>
        <taxon>Bacillati</taxon>
        <taxon>Actinomycetota</taxon>
        <taxon>Actinomycetes</taxon>
        <taxon>Streptosporangiales</taxon>
        <taxon>Streptosporangiaceae</taxon>
        <taxon>Sphaerisporangium</taxon>
    </lineage>
</organism>
<comment type="caution">
    <text evidence="1">The sequence shown here is derived from an EMBL/GenBank/DDBJ whole genome shotgun (WGS) entry which is preliminary data.</text>
</comment>
<protein>
    <recommendedName>
        <fullName evidence="3">XRE family transcriptional regulator</fullName>
    </recommendedName>
</protein>
<dbReference type="Proteomes" id="UP001596137">
    <property type="component" value="Unassembled WGS sequence"/>
</dbReference>
<dbReference type="RefSeq" id="WP_380755989.1">
    <property type="nucleotide sequence ID" value="NZ_JBHSRF010000032.1"/>
</dbReference>
<reference evidence="2" key="1">
    <citation type="journal article" date="2019" name="Int. J. Syst. Evol. Microbiol.">
        <title>The Global Catalogue of Microorganisms (GCM) 10K type strain sequencing project: providing services to taxonomists for standard genome sequencing and annotation.</title>
        <authorList>
            <consortium name="The Broad Institute Genomics Platform"/>
            <consortium name="The Broad Institute Genome Sequencing Center for Infectious Disease"/>
            <person name="Wu L."/>
            <person name="Ma J."/>
        </authorList>
    </citation>
    <scope>NUCLEOTIDE SEQUENCE [LARGE SCALE GENOMIC DNA]</scope>
    <source>
        <strain evidence="2">JCM 30346</strain>
    </source>
</reference>
<name>A0ABW1NM17_9ACTN</name>
<evidence type="ECO:0008006" key="3">
    <source>
        <dbReference type="Google" id="ProtNLM"/>
    </source>
</evidence>
<accession>A0ABW1NM17</accession>
<sequence>MSDAPAGGVTVAGGRVKTPNLVLRRVREEERHETREEFARALVAAADLIGEHGLACDARLIARWEDGEVGRPRPAYQRALEALTGRAFDTLGFRQPNAIEVPSPDALALERLSFYVEEGQMWARLGRRTFLVGSTAALLAQVGPLAGGTPALGEVADPYGFTSLMRERWPELKLSRPSPDYGVDLTALFPAGRVLEGSSLQMQFHDASVSNGRALASLTNLPRWTQFSRTSGRALLVGADLSNGAPRFFALDAREARRRLSNSPDSGSIAIPTAYELDDFSLGLLWACASLDGGLQADDQDLALSREELSAYEKLSASAVSREAAPELGSVSHMWLGSEFCARHILRNLDGLPDLPVFWTREQRGEEACAWLLFDHKYAYLRAVRSRTGEQASVRMFCIPRQAVDGSPHYERILLFLSIALMEATGIHVKVCDDPSYSGVEGFVLGGQQAIIANWVRGAGMWHVDTTNRPSVLREFREASGEVGAYSVIESRDPARRMRSLADYLALDWAWLQTRCQALAQVGSASLLRPRSRLISVAGIDVACTYINDLERAAA</sequence>
<proteinExistence type="predicted"/>